<name>A0A955L2W2_9BACT</name>
<dbReference type="InterPro" id="IPR029058">
    <property type="entry name" value="AB_hydrolase_fold"/>
</dbReference>
<proteinExistence type="predicted"/>
<accession>A0A955L2W2</accession>
<protein>
    <recommendedName>
        <fullName evidence="3">Alpha/beta hydrolase</fullName>
    </recommendedName>
</protein>
<organism evidence="1 2">
    <name type="scientific">Candidatus Dojkabacteria bacterium</name>
    <dbReference type="NCBI Taxonomy" id="2099670"/>
    <lineage>
        <taxon>Bacteria</taxon>
        <taxon>Candidatus Dojkabacteria</taxon>
    </lineage>
</organism>
<reference evidence="1" key="1">
    <citation type="submission" date="2020-04" db="EMBL/GenBank/DDBJ databases">
        <authorList>
            <person name="Zhang T."/>
        </authorList>
    </citation>
    <scope>NUCLEOTIDE SEQUENCE</scope>
    <source>
        <strain evidence="1">HKST-UBA10</strain>
    </source>
</reference>
<comment type="caution">
    <text evidence="1">The sequence shown here is derived from an EMBL/GenBank/DDBJ whole genome shotgun (WGS) entry which is preliminary data.</text>
</comment>
<evidence type="ECO:0000313" key="2">
    <source>
        <dbReference type="Proteomes" id="UP000782843"/>
    </source>
</evidence>
<gene>
    <name evidence="1" type="ORF">KC660_00495</name>
</gene>
<reference evidence="1" key="2">
    <citation type="journal article" date="2021" name="Microbiome">
        <title>Successional dynamics and alternative stable states in a saline activated sludge microbial community over 9 years.</title>
        <authorList>
            <person name="Wang Y."/>
            <person name="Ye J."/>
            <person name="Ju F."/>
            <person name="Liu L."/>
            <person name="Boyd J.A."/>
            <person name="Deng Y."/>
            <person name="Parks D.H."/>
            <person name="Jiang X."/>
            <person name="Yin X."/>
            <person name="Woodcroft B.J."/>
            <person name="Tyson G.W."/>
            <person name="Hugenholtz P."/>
            <person name="Polz M.F."/>
            <person name="Zhang T."/>
        </authorList>
    </citation>
    <scope>NUCLEOTIDE SEQUENCE</scope>
    <source>
        <strain evidence="1">HKST-UBA10</strain>
    </source>
</reference>
<dbReference type="Proteomes" id="UP000782843">
    <property type="component" value="Unassembled WGS sequence"/>
</dbReference>
<dbReference type="SUPFAM" id="SSF53474">
    <property type="entry name" value="alpha/beta-Hydrolases"/>
    <property type="match status" value="1"/>
</dbReference>
<dbReference type="Gene3D" id="3.40.50.1820">
    <property type="entry name" value="alpha/beta hydrolase"/>
    <property type="match status" value="1"/>
</dbReference>
<dbReference type="AlphaFoldDB" id="A0A955L2W2"/>
<dbReference type="EMBL" id="JAGQLG010000017">
    <property type="protein sequence ID" value="MCA9381872.1"/>
    <property type="molecule type" value="Genomic_DNA"/>
</dbReference>
<sequence>MLTKTLKWTDRVYDKELAFELPIAIHKLESPNILIVYPGANGSIDGYEDKYIKLANLTIKNKASAVVRSPNPYMLSQGWDYNLRKLIEYVIKNSIEISGTKTPNIHILGVSIGAGAVASIAWEYPQVNKIILVAPADTNILDQVQDGLNRFDEEVRIFVGENDEACGVKGAKRFYKGCVNSKPKSLKIIPNCDHHFSGKVNQEIFVRLGM</sequence>
<evidence type="ECO:0008006" key="3">
    <source>
        <dbReference type="Google" id="ProtNLM"/>
    </source>
</evidence>
<evidence type="ECO:0000313" key="1">
    <source>
        <dbReference type="EMBL" id="MCA9381872.1"/>
    </source>
</evidence>